<sequence>MLKVGSDLTYAFPLVHIAGSGTVGEAPLRAMSSSSLKKFLKGRIHKERAQPDSRKKYGLLEKHKDYVERARRYQRQREAIEVLQRKAADRNPDEFYFAMEHQRTKDGAVVRSEDEDNPKEEQLLELMQTSGYVNAMVQREAKVVEKLQSQLHFLGVPAKNRHTVFVDDEEAARRFSPEEYFDTPSDLLDRRFNRPRRSQLKSTAAVQGGREAEEVVKESEKSRVSKYRLLKKHIERHEKLKKLAAKMTLNKQLAADGSARKFKDDSGRIVYKWRQERKK</sequence>
<dbReference type="Proteomes" id="UP000708148">
    <property type="component" value="Unassembled WGS sequence"/>
</dbReference>
<accession>A0A8S1IP70</accession>
<evidence type="ECO:0000256" key="1">
    <source>
        <dbReference type="ARBA" id="ARBA00004604"/>
    </source>
</evidence>
<name>A0A8S1IP70_9CHLO</name>
<dbReference type="PANTHER" id="PTHR12838:SF0">
    <property type="entry name" value="U3 SMALL NUCLEOLAR RNA-ASSOCIATED PROTEIN 11-RELATED"/>
    <property type="match status" value="1"/>
</dbReference>
<comment type="similarity">
    <text evidence="2 5">Belongs to the UTP11 family.</text>
</comment>
<dbReference type="EMBL" id="CAJHUC010000360">
    <property type="protein sequence ID" value="CAD7695565.1"/>
    <property type="molecule type" value="Genomic_DNA"/>
</dbReference>
<evidence type="ECO:0000256" key="2">
    <source>
        <dbReference type="ARBA" id="ARBA00008105"/>
    </source>
</evidence>
<dbReference type="PIRSF" id="PIRSF015952">
    <property type="entry name" value="U3snoRNP11"/>
    <property type="match status" value="1"/>
</dbReference>
<reference evidence="6" key="1">
    <citation type="submission" date="2020-12" db="EMBL/GenBank/DDBJ databases">
        <authorList>
            <person name="Iha C."/>
        </authorList>
    </citation>
    <scope>NUCLEOTIDE SEQUENCE</scope>
</reference>
<evidence type="ECO:0000313" key="7">
    <source>
        <dbReference type="Proteomes" id="UP000708148"/>
    </source>
</evidence>
<gene>
    <name evidence="6" type="ORF">OSTQU699_LOCUS926</name>
</gene>
<dbReference type="InterPro" id="IPR007144">
    <property type="entry name" value="SSU_processome_Utp11"/>
</dbReference>
<protein>
    <recommendedName>
        <fullName evidence="5">U3 small nucleolar RNA-associated protein 11</fullName>
        <shortName evidence="5">U3 snoRNA-associated protein 11</shortName>
    </recommendedName>
</protein>
<evidence type="ECO:0000256" key="3">
    <source>
        <dbReference type="ARBA" id="ARBA00022552"/>
    </source>
</evidence>
<evidence type="ECO:0000256" key="5">
    <source>
        <dbReference type="PIRNR" id="PIRNR015952"/>
    </source>
</evidence>
<dbReference type="GO" id="GO:0006364">
    <property type="term" value="P:rRNA processing"/>
    <property type="evidence" value="ECO:0007669"/>
    <property type="project" value="UniProtKB-UniRule"/>
</dbReference>
<dbReference type="AlphaFoldDB" id="A0A8S1IP70"/>
<comment type="subcellular location">
    <subcellularLocation>
        <location evidence="1 5">Nucleus</location>
        <location evidence="1 5">Nucleolus</location>
    </subcellularLocation>
</comment>
<comment type="caution">
    <text evidence="6">The sequence shown here is derived from an EMBL/GenBank/DDBJ whole genome shotgun (WGS) entry which is preliminary data.</text>
</comment>
<keyword evidence="4 5" id="KW-0539">Nucleus</keyword>
<dbReference type="GO" id="GO:0032040">
    <property type="term" value="C:small-subunit processome"/>
    <property type="evidence" value="ECO:0007669"/>
    <property type="project" value="UniProtKB-UniRule"/>
</dbReference>
<dbReference type="PANTHER" id="PTHR12838">
    <property type="entry name" value="U3 SMALL NUCLEOLAR RNA-ASSOCIATED PROTEIN 11"/>
    <property type="match status" value="1"/>
</dbReference>
<comment type="function">
    <text evidence="5">Involved in nucleolar processing of pre-18S ribosomal RNA.</text>
</comment>
<comment type="subunit">
    <text evidence="5">Component of the ribosomal small subunit (SSU) processome.</text>
</comment>
<keyword evidence="7" id="KW-1185">Reference proteome</keyword>
<dbReference type="Pfam" id="PF03998">
    <property type="entry name" value="Utp11"/>
    <property type="match status" value="1"/>
</dbReference>
<evidence type="ECO:0000256" key="4">
    <source>
        <dbReference type="ARBA" id="ARBA00023242"/>
    </source>
</evidence>
<organism evidence="6 7">
    <name type="scientific">Ostreobium quekettii</name>
    <dbReference type="NCBI Taxonomy" id="121088"/>
    <lineage>
        <taxon>Eukaryota</taxon>
        <taxon>Viridiplantae</taxon>
        <taxon>Chlorophyta</taxon>
        <taxon>core chlorophytes</taxon>
        <taxon>Ulvophyceae</taxon>
        <taxon>TCBD clade</taxon>
        <taxon>Bryopsidales</taxon>
        <taxon>Ostreobineae</taxon>
        <taxon>Ostreobiaceae</taxon>
        <taxon>Ostreobium</taxon>
    </lineage>
</organism>
<dbReference type="OrthoDB" id="29058at2759"/>
<proteinExistence type="inferred from homology"/>
<evidence type="ECO:0000313" key="6">
    <source>
        <dbReference type="EMBL" id="CAD7695565.1"/>
    </source>
</evidence>
<keyword evidence="3 5" id="KW-0698">rRNA processing</keyword>